<evidence type="ECO:0000313" key="5">
    <source>
        <dbReference type="Proteomes" id="UP000531168"/>
    </source>
</evidence>
<organism evidence="4 5">
    <name type="scientific">Amazona guildingii</name>
    <dbReference type="NCBI Taxonomy" id="175529"/>
    <lineage>
        <taxon>Eukaryota</taxon>
        <taxon>Metazoa</taxon>
        <taxon>Chordata</taxon>
        <taxon>Craniata</taxon>
        <taxon>Vertebrata</taxon>
        <taxon>Euteleostomi</taxon>
        <taxon>Archelosauria</taxon>
        <taxon>Archosauria</taxon>
        <taxon>Dinosauria</taxon>
        <taxon>Saurischia</taxon>
        <taxon>Theropoda</taxon>
        <taxon>Coelurosauria</taxon>
        <taxon>Aves</taxon>
        <taxon>Neognathae</taxon>
        <taxon>Neoaves</taxon>
        <taxon>Telluraves</taxon>
        <taxon>Australaves</taxon>
        <taxon>Psittaciformes</taxon>
        <taxon>Psittacidae</taxon>
        <taxon>Amazona</taxon>
    </lineage>
</organism>
<keyword evidence="5" id="KW-1185">Reference proteome</keyword>
<feature type="domain" description="CFAP74 second Ig-like" evidence="3">
    <location>
        <begin position="545"/>
        <end position="580"/>
    </location>
</feature>
<comment type="caution">
    <text evidence="4">The sequence shown here is derived from an EMBL/GenBank/DDBJ whole genome shotgun (WGS) entry which is preliminary data.</text>
</comment>
<dbReference type="AlphaFoldDB" id="A0A7L0LT47"/>
<dbReference type="Pfam" id="PF24771">
    <property type="entry name" value="Ig_CFAP74_1st"/>
    <property type="match status" value="1"/>
</dbReference>
<accession>A0A7L0LT47</accession>
<dbReference type="EMBL" id="VXAR01000754">
    <property type="protein sequence ID" value="NXK71866.1"/>
    <property type="molecule type" value="Genomic_DNA"/>
</dbReference>
<sequence>RNLKELNDIARKKELEVQKHRDKLSTCQLRIKMLAKHLDYIGTEIEKEEEAGNVAALSRLWAAHRRLCAELKQEKDLELKIALTIKDNTLEMWHIETEQGKYETLHDRLKKDEEELEKKYQERAEVRIWESKIAALQAERKQQPRVKKEKEAQKEYQEKHKKILEDAKRNREKAFCFLRKSMARIREKNAKEEVKTQEHMEKRIQAVLSLKTSLTSNREKLQALQAWNKAKALEAEKQELKMREAILAEGGNVAKEIFLHKQLLKHEEEKQAFREQQKSRKIEIVSQILREKASVHKQRKSQSCTKAIKGGCKPEDSFLWRMKTWQYIEKACKHSAGASAASSAGERNASVGEISAEIPHNMLSESGEDEEDRDKVLVQPEFPGLWSQECDLHEIPQEETDLKQLAARVVKKGISQKKMEEFPTGIFHMQIVSCHEHKGCAFYSKPSCIHFKDFDVGRVYKEKIVLINASYSVNCCRLVGISEWLKDFISVHFDPPGKMSPGMSCEVVVTFKPMINETLEGEVLFMAQTSSFAVPLKCTAKRCILALDKELIDFGSHVVGETIAQTISLTNSGALGTRFR</sequence>
<gene>
    <name evidence="4" type="primary">Cfap74_0</name>
    <name evidence="4" type="ORF">AMAGUI_R07077</name>
</gene>
<feature type="non-terminal residue" evidence="4">
    <location>
        <position position="1"/>
    </location>
</feature>
<dbReference type="InterPro" id="IPR056306">
    <property type="entry name" value="Ig-CFAP74_2nd"/>
</dbReference>
<evidence type="ECO:0000259" key="3">
    <source>
        <dbReference type="Pfam" id="PF24770"/>
    </source>
</evidence>
<dbReference type="PANTHER" id="PTHR22538:SF0">
    <property type="entry name" value="CILIA- AND FLAGELLA-ASSOCIATED PROTEIN 74"/>
    <property type="match status" value="1"/>
</dbReference>
<dbReference type="Proteomes" id="UP000531168">
    <property type="component" value="Unassembled WGS sequence"/>
</dbReference>
<proteinExistence type="predicted"/>
<keyword evidence="1" id="KW-0175">Coiled coil</keyword>
<feature type="non-terminal residue" evidence="4">
    <location>
        <position position="580"/>
    </location>
</feature>
<dbReference type="Pfam" id="PF24770">
    <property type="entry name" value="Ig-CFAP74_2"/>
    <property type="match status" value="1"/>
</dbReference>
<feature type="coiled-coil region" evidence="1">
    <location>
        <begin position="95"/>
        <end position="166"/>
    </location>
</feature>
<evidence type="ECO:0000313" key="4">
    <source>
        <dbReference type="EMBL" id="NXK71866.1"/>
    </source>
</evidence>
<evidence type="ECO:0000256" key="2">
    <source>
        <dbReference type="SAM" id="MobiDB-lite"/>
    </source>
</evidence>
<name>A0A7L0LT47_9PSIT</name>
<reference evidence="4 5" key="1">
    <citation type="submission" date="2019-09" db="EMBL/GenBank/DDBJ databases">
        <title>Bird 10,000 Genomes (B10K) Project - Family phase.</title>
        <authorList>
            <person name="Zhang G."/>
        </authorList>
    </citation>
    <scope>NUCLEOTIDE SEQUENCE [LARGE SCALE GENOMIC DNA]</scope>
    <source>
        <strain evidence="4">B10K-DU-001-46</strain>
        <tissue evidence="4">Muscle</tissue>
    </source>
</reference>
<feature type="region of interest" description="Disordered" evidence="2">
    <location>
        <begin position="353"/>
        <end position="374"/>
    </location>
</feature>
<dbReference type="PANTHER" id="PTHR22538">
    <property type="entry name" value="CILIA- AND FLAGELLA-ASSOCIATED PROTEIN 74"/>
    <property type="match status" value="1"/>
</dbReference>
<evidence type="ECO:0000256" key="1">
    <source>
        <dbReference type="SAM" id="Coils"/>
    </source>
</evidence>
<protein>
    <submittedName>
        <fullName evidence="4">CFA74 protein</fullName>
    </submittedName>
</protein>